<protein>
    <recommendedName>
        <fullName evidence="1">Galactofuranosyltransferase GlfT2 N-terminal domain-containing protein</fullName>
    </recommendedName>
</protein>
<dbReference type="RefSeq" id="WP_160559770.1">
    <property type="nucleotide sequence ID" value="NZ_QZDT01000011.1"/>
</dbReference>
<keyword evidence="3" id="KW-1185">Reference proteome</keyword>
<dbReference type="InterPro" id="IPR029044">
    <property type="entry name" value="Nucleotide-diphossugar_trans"/>
</dbReference>
<reference evidence="2" key="1">
    <citation type="submission" date="2018-09" db="EMBL/GenBank/DDBJ databases">
        <title>Murine metabolic-syndrome-specific gut microbial biobank.</title>
        <authorList>
            <person name="Liu C."/>
        </authorList>
    </citation>
    <scope>NUCLEOTIDE SEQUENCE</scope>
    <source>
        <strain evidence="2">D42-62</strain>
    </source>
</reference>
<dbReference type="OrthoDB" id="3225550at2"/>
<gene>
    <name evidence="2" type="ORF">D5281_08750</name>
</gene>
<dbReference type="AlphaFoldDB" id="A0A9X5GRU0"/>
<evidence type="ECO:0000313" key="3">
    <source>
        <dbReference type="Proteomes" id="UP001154420"/>
    </source>
</evidence>
<feature type="domain" description="Galactofuranosyltransferase GlfT2 N-terminal" evidence="1">
    <location>
        <begin position="6"/>
        <end position="144"/>
    </location>
</feature>
<dbReference type="Proteomes" id="UP001154420">
    <property type="component" value="Unassembled WGS sequence"/>
</dbReference>
<organism evidence="2 3">
    <name type="scientific">Parablautia muri</name>
    <dbReference type="NCBI Taxonomy" id="2320879"/>
    <lineage>
        <taxon>Bacteria</taxon>
        <taxon>Bacillati</taxon>
        <taxon>Bacillota</taxon>
        <taxon>Clostridia</taxon>
        <taxon>Lachnospirales</taxon>
        <taxon>Lachnospiraceae</taxon>
        <taxon>Parablautia</taxon>
    </lineage>
</organism>
<evidence type="ECO:0000259" key="1">
    <source>
        <dbReference type="Pfam" id="PF17994"/>
    </source>
</evidence>
<dbReference type="EMBL" id="QZDT01000011">
    <property type="protein sequence ID" value="NBJ92679.1"/>
    <property type="molecule type" value="Genomic_DNA"/>
</dbReference>
<sequence>MGKELLQRVVMPGVKERDCQKLFFRFSQTECMAFGEPLVALNELYFNTWMNLFAAKKWFHYGAVRNLFLKLDIKGDFCVEIVGSNQNAAYGHIDEKLIFEEFRDNQEERYIKIDNPAAYDAVYFIIRDRKDAPCRFRSAGWYTDIPPVRENILAIVICTYKREAYIHKAMAMFENYLSENEALRNRMHLFVIDNGKTLDLSRSNEYVTVFYNINAGGAGGFARGLIEACRAREDYTRCLFMDDDVEIIPESFYRTLVLADYLREEYKDAVINGAMLDLYHKNIFVENLAVEDGLWVAAYHQGANLTEFEEILKVNDIPESVYHNKRSKANAAWFYSCFPMDKEKSINDLPLPVFIRGDDVEYGRRKFGKAFIQLNGICVWHAPFYYRVGKATEAYYMSRNMFMINALYSDGFKKNFGRLYSAGFRYSLDTYDYVSAQLYIRALEDVLKGSRVFDEDVQEIAETVGRIAEEAREPVTDFYELKAVKDKPFHYARLKRICVRLIQVCYKCVPASKCVLKRKGMNLAQEWYPPVETFLIKRHVKVYNLLNKTSVLREFDYHMERKLKKQFRKLLAEIEKNYDSLLKDYRTNLPRLTSFDFWKKYLNLE</sequence>
<name>A0A9X5GRU0_9FIRM</name>
<comment type="caution">
    <text evidence="2">The sequence shown here is derived from an EMBL/GenBank/DDBJ whole genome shotgun (WGS) entry which is preliminary data.</text>
</comment>
<accession>A0A9X5GRU0</accession>
<dbReference type="Gene3D" id="3.90.550.60">
    <property type="match status" value="1"/>
</dbReference>
<evidence type="ECO:0000313" key="2">
    <source>
        <dbReference type="EMBL" id="NBJ92679.1"/>
    </source>
</evidence>
<dbReference type="Pfam" id="PF17994">
    <property type="entry name" value="Glft2_N"/>
    <property type="match status" value="1"/>
</dbReference>
<dbReference type="InterPro" id="IPR040492">
    <property type="entry name" value="GlfT2_N"/>
</dbReference>
<dbReference type="SUPFAM" id="SSF53448">
    <property type="entry name" value="Nucleotide-diphospho-sugar transferases"/>
    <property type="match status" value="1"/>
</dbReference>
<proteinExistence type="predicted"/>